<dbReference type="Proteomes" id="UP000064893">
    <property type="component" value="Chromosome"/>
</dbReference>
<dbReference type="STRING" id="1307839.L21SP5_01071"/>
<dbReference type="InterPro" id="IPR013786">
    <property type="entry name" value="AcylCoA_DH/ox_N"/>
</dbReference>
<name>A0A0S2HXC1_9BACT</name>
<dbReference type="PANTHER" id="PTHR43884">
    <property type="entry name" value="ACYL-COA DEHYDROGENASE"/>
    <property type="match status" value="1"/>
</dbReference>
<dbReference type="SUPFAM" id="SSF47203">
    <property type="entry name" value="Acyl-CoA dehydrogenase C-terminal domain-like"/>
    <property type="match status" value="1"/>
</dbReference>
<evidence type="ECO:0000256" key="4">
    <source>
        <dbReference type="ARBA" id="ARBA00022827"/>
    </source>
</evidence>
<dbReference type="InterPro" id="IPR036250">
    <property type="entry name" value="AcylCo_DH-like_C"/>
</dbReference>
<dbReference type="PATRIC" id="fig|1307839.3.peg.1159"/>
<gene>
    <name evidence="9" type="primary">mmgC_2</name>
    <name evidence="9" type="ORF">L21SP5_01071</name>
</gene>
<sequence length="503" mass="56533">MTIHNTAAMPSFNDFINAFKQTLKSVFYERDDIKKFIHNRGFPATVLRDIMSTNPFSVAIPQKYGGRGGNTRELLSLMDAASYESLPLSLMFGINMGLFLGPVNKYAQEPIKGEIFNRFLNKQNMGGLMITEPGFGSDALNMQTNNLRQGSKYHIKGVKHWQGLTGMADYWLMTSRRQIAGGALARDIDFFIVDAQQPEQQIKVDELYNNMGLYPIPYGKNLIDIHVPEAYKLEPDTTGLKLTMDLLHRSRFQFPGMAIGFIRRMLDDALHHTQQRFIRGKPLIALDQVKQQIASIQSAFTISSAMCARSSEASGIEHNLTGATVEANTMKAHVTELMHEAAQTLTQLLGANGYKTESVAIRGIIDSRPFQVFEGSNEMLYTQITEMVTRQMNRLKNMNLASFLKNYELTQRTSSHFKGLTNFTIDENLPQRKQVGLGKILSRIISADYVATLGNKGFRNDLVSNSIDMIKQEVSGLVNSFHYSKQVLPVTDYNGKSSWADYS</sequence>
<evidence type="ECO:0000259" key="6">
    <source>
        <dbReference type="Pfam" id="PF00441"/>
    </source>
</evidence>
<dbReference type="RefSeq" id="WP_057952252.1">
    <property type="nucleotide sequence ID" value="NZ_CP013118.1"/>
</dbReference>
<keyword evidence="4 5" id="KW-0274">FAD</keyword>
<evidence type="ECO:0000313" key="9">
    <source>
        <dbReference type="EMBL" id="ALO14737.1"/>
    </source>
</evidence>
<dbReference type="Pfam" id="PF02770">
    <property type="entry name" value="Acyl-CoA_dh_M"/>
    <property type="match status" value="1"/>
</dbReference>
<dbReference type="InterPro" id="IPR006091">
    <property type="entry name" value="Acyl-CoA_Oxase/DH_mid-dom"/>
</dbReference>
<comment type="cofactor">
    <cofactor evidence="1 5">
        <name>FAD</name>
        <dbReference type="ChEBI" id="CHEBI:57692"/>
    </cofactor>
</comment>
<dbReference type="GO" id="GO:0005886">
    <property type="term" value="C:plasma membrane"/>
    <property type="evidence" value="ECO:0007669"/>
    <property type="project" value="TreeGrafter"/>
</dbReference>
<dbReference type="OrthoDB" id="9802867at2"/>
<reference evidence="9 10" key="1">
    <citation type="submission" date="2015-11" db="EMBL/GenBank/DDBJ databases">
        <title>Description and complete genome sequence of a novel strain predominating in hypersaline microbial mats and representing a new family of the Bacteriodetes phylum.</title>
        <authorList>
            <person name="Spring S."/>
            <person name="Bunk B."/>
            <person name="Sproer C."/>
            <person name="Klenk H.-P."/>
        </authorList>
    </citation>
    <scope>NUCLEOTIDE SEQUENCE [LARGE SCALE GENOMIC DNA]</scope>
    <source>
        <strain evidence="9 10">L21-Spi-D4</strain>
    </source>
</reference>
<protein>
    <submittedName>
        <fullName evidence="9">Acyl-CoA dehydrogenase</fullName>
        <ecNumber evidence="9">1.3.99.-</ecNumber>
    </submittedName>
</protein>
<comment type="similarity">
    <text evidence="2 5">Belongs to the acyl-CoA dehydrogenase family.</text>
</comment>
<proteinExistence type="inferred from homology"/>
<dbReference type="EMBL" id="CP013118">
    <property type="protein sequence ID" value="ALO14737.1"/>
    <property type="molecule type" value="Genomic_DNA"/>
</dbReference>
<dbReference type="InterPro" id="IPR046373">
    <property type="entry name" value="Acyl-CoA_Oxase/DH_mid-dom_sf"/>
</dbReference>
<dbReference type="SUPFAM" id="SSF56645">
    <property type="entry name" value="Acyl-CoA dehydrogenase NM domain-like"/>
    <property type="match status" value="1"/>
</dbReference>
<evidence type="ECO:0000256" key="2">
    <source>
        <dbReference type="ARBA" id="ARBA00009347"/>
    </source>
</evidence>
<evidence type="ECO:0000313" key="10">
    <source>
        <dbReference type="Proteomes" id="UP000064893"/>
    </source>
</evidence>
<evidence type="ECO:0000256" key="1">
    <source>
        <dbReference type="ARBA" id="ARBA00001974"/>
    </source>
</evidence>
<accession>A0A0S2HXC1</accession>
<feature type="domain" description="Acyl-CoA dehydrogenase/oxidase C-terminal" evidence="6">
    <location>
        <begin position="238"/>
        <end position="386"/>
    </location>
</feature>
<keyword evidence="5 9" id="KW-0560">Oxidoreductase</keyword>
<dbReference type="PANTHER" id="PTHR43884:SF19">
    <property type="entry name" value="ACYL-COA DEHYDROGENASE FADE4-RELATED"/>
    <property type="match status" value="1"/>
</dbReference>
<evidence type="ECO:0000256" key="5">
    <source>
        <dbReference type="RuleBase" id="RU362125"/>
    </source>
</evidence>
<evidence type="ECO:0000256" key="3">
    <source>
        <dbReference type="ARBA" id="ARBA00022630"/>
    </source>
</evidence>
<evidence type="ECO:0000259" key="8">
    <source>
        <dbReference type="Pfam" id="PF02771"/>
    </source>
</evidence>
<dbReference type="InterPro" id="IPR009100">
    <property type="entry name" value="AcylCoA_DH/oxidase_NM_dom_sf"/>
</dbReference>
<dbReference type="GO" id="GO:0003995">
    <property type="term" value="F:acyl-CoA dehydrogenase activity"/>
    <property type="evidence" value="ECO:0007669"/>
    <property type="project" value="TreeGrafter"/>
</dbReference>
<dbReference type="Pfam" id="PF00441">
    <property type="entry name" value="Acyl-CoA_dh_1"/>
    <property type="match status" value="1"/>
</dbReference>
<keyword evidence="3 5" id="KW-0285">Flavoprotein</keyword>
<dbReference type="Pfam" id="PF02771">
    <property type="entry name" value="Acyl-CoA_dh_N"/>
    <property type="match status" value="1"/>
</dbReference>
<feature type="domain" description="Acyl-CoA oxidase/dehydrogenase middle" evidence="7">
    <location>
        <begin position="128"/>
        <end position="217"/>
    </location>
</feature>
<dbReference type="EC" id="1.3.99.-" evidence="9"/>
<dbReference type="InterPro" id="IPR009075">
    <property type="entry name" value="AcylCo_DH/oxidase_C"/>
</dbReference>
<evidence type="ECO:0000259" key="7">
    <source>
        <dbReference type="Pfam" id="PF02770"/>
    </source>
</evidence>
<keyword evidence="10" id="KW-1185">Reference proteome</keyword>
<dbReference type="AlphaFoldDB" id="A0A0S2HXC1"/>
<dbReference type="Gene3D" id="2.40.110.10">
    <property type="entry name" value="Butyryl-CoA Dehydrogenase, subunit A, domain 2"/>
    <property type="match status" value="1"/>
</dbReference>
<dbReference type="KEGG" id="blq:L21SP5_01071"/>
<dbReference type="GO" id="GO:0050660">
    <property type="term" value="F:flavin adenine dinucleotide binding"/>
    <property type="evidence" value="ECO:0007669"/>
    <property type="project" value="InterPro"/>
</dbReference>
<dbReference type="InterPro" id="IPR037069">
    <property type="entry name" value="AcylCoA_DH/ox_N_sf"/>
</dbReference>
<dbReference type="Gene3D" id="1.20.140.10">
    <property type="entry name" value="Butyryl-CoA Dehydrogenase, subunit A, domain 3"/>
    <property type="match status" value="1"/>
</dbReference>
<feature type="domain" description="Acyl-CoA dehydrogenase/oxidase N-terminal" evidence="8">
    <location>
        <begin position="38"/>
        <end position="119"/>
    </location>
</feature>
<dbReference type="Gene3D" id="1.10.540.10">
    <property type="entry name" value="Acyl-CoA dehydrogenase/oxidase, N-terminal domain"/>
    <property type="match status" value="1"/>
</dbReference>
<organism evidence="9 10">
    <name type="scientific">Salinivirga cyanobacteriivorans</name>
    <dbReference type="NCBI Taxonomy" id="1307839"/>
    <lineage>
        <taxon>Bacteria</taxon>
        <taxon>Pseudomonadati</taxon>
        <taxon>Bacteroidota</taxon>
        <taxon>Bacteroidia</taxon>
        <taxon>Bacteroidales</taxon>
        <taxon>Salinivirgaceae</taxon>
        <taxon>Salinivirga</taxon>
    </lineage>
</organism>
<dbReference type="CDD" id="cd00567">
    <property type="entry name" value="ACAD"/>
    <property type="match status" value="1"/>
</dbReference>